<dbReference type="PANTHER" id="PTHR43542">
    <property type="entry name" value="METHYLTRANSFERASE"/>
    <property type="match status" value="1"/>
</dbReference>
<dbReference type="CDD" id="cd02440">
    <property type="entry name" value="AdoMet_MTases"/>
    <property type="match status" value="1"/>
</dbReference>
<comment type="similarity">
    <text evidence="3">Belongs to the methyltransferase superfamily. RsmD family.</text>
</comment>
<keyword evidence="3" id="KW-0698">rRNA processing</keyword>
<evidence type="ECO:0000313" key="6">
    <source>
        <dbReference type="Proteomes" id="UP001170481"/>
    </source>
</evidence>
<comment type="function">
    <text evidence="3">Specifically methylates the guanine in position 966 of 16S rRNA in the assembled 30S particle.</text>
</comment>
<dbReference type="GO" id="GO:0052913">
    <property type="term" value="F:16S rRNA (guanine(966)-N(2))-methyltransferase activity"/>
    <property type="evidence" value="ECO:0007669"/>
    <property type="project" value="UniProtKB-EC"/>
</dbReference>
<accession>A0AAP4TX90</accession>
<comment type="caution">
    <text evidence="5">The sequence shown here is derived from an EMBL/GenBank/DDBJ whole genome shotgun (WGS) entry which is preliminary data.</text>
</comment>
<organism evidence="5 6">
    <name type="scientific">Cobetia amphilecti</name>
    <dbReference type="NCBI Taxonomy" id="1055104"/>
    <lineage>
        <taxon>Bacteria</taxon>
        <taxon>Pseudomonadati</taxon>
        <taxon>Pseudomonadota</taxon>
        <taxon>Gammaproteobacteria</taxon>
        <taxon>Oceanospirillales</taxon>
        <taxon>Halomonadaceae</taxon>
        <taxon>Cobetia</taxon>
    </lineage>
</organism>
<evidence type="ECO:0000256" key="3">
    <source>
        <dbReference type="PIRNR" id="PIRNR004553"/>
    </source>
</evidence>
<evidence type="ECO:0000256" key="4">
    <source>
        <dbReference type="SAM" id="MobiDB-lite"/>
    </source>
</evidence>
<dbReference type="NCBIfam" id="TIGR00095">
    <property type="entry name" value="16S rRNA (guanine(966)-N(2))-methyltransferase RsmD"/>
    <property type="match status" value="1"/>
</dbReference>
<proteinExistence type="inferred from homology"/>
<name>A0AAP4TX90_9GAMM</name>
<dbReference type="Gene3D" id="3.40.50.150">
    <property type="entry name" value="Vaccinia Virus protein VP39"/>
    <property type="match status" value="1"/>
</dbReference>
<dbReference type="InterPro" id="IPR029063">
    <property type="entry name" value="SAM-dependent_MTases_sf"/>
</dbReference>
<dbReference type="Pfam" id="PF03602">
    <property type="entry name" value="Cons_hypoth95"/>
    <property type="match status" value="1"/>
</dbReference>
<dbReference type="PIRSF" id="PIRSF004553">
    <property type="entry name" value="CHP00095"/>
    <property type="match status" value="1"/>
</dbReference>
<dbReference type="AlphaFoldDB" id="A0AAP4TX90"/>
<gene>
    <name evidence="5" type="primary">rsmD</name>
    <name evidence="5" type="ORF">Q4535_07760</name>
</gene>
<dbReference type="RefSeq" id="WP_248380485.1">
    <property type="nucleotide sequence ID" value="NZ_JAUORK010000007.1"/>
</dbReference>
<feature type="region of interest" description="Disordered" evidence="4">
    <location>
        <begin position="1"/>
        <end position="42"/>
    </location>
</feature>
<dbReference type="InterPro" id="IPR004398">
    <property type="entry name" value="RNA_MeTrfase_RsmD"/>
</dbReference>
<dbReference type="Proteomes" id="UP001170481">
    <property type="component" value="Unassembled WGS sequence"/>
</dbReference>
<sequence length="228" mass="24496">MKKRASSQGPARGKSNAPSRADKQHGKQSGKRGQAAGGPGRLRIIGGRFKRRLLNVIDAPGLRPTPDRVRETLYNWLGFHVGGARVLDLYAGSGALGLEALSREAAHVTFVERDSRVARALEANLATLANGDSLPTQVVTGDVLHWLETAAPAAGGMDLVLLDPPFRLELAAASCALLEAHGWLSDDAMIYLEVESGLDPVVPANWQLHRESRAGDSHGRLYRRHPPA</sequence>
<reference evidence="5" key="1">
    <citation type="submission" date="2023-07" db="EMBL/GenBank/DDBJ databases">
        <title>Genome content predicts the carbon catabolic preferences of heterotrophic bacteria.</title>
        <authorList>
            <person name="Gralka M."/>
        </authorList>
    </citation>
    <scope>NUCLEOTIDE SEQUENCE</scope>
    <source>
        <strain evidence="5">C2R13</strain>
    </source>
</reference>
<evidence type="ECO:0000313" key="5">
    <source>
        <dbReference type="EMBL" id="MDO6672015.1"/>
    </source>
</evidence>
<dbReference type="SUPFAM" id="SSF53335">
    <property type="entry name" value="S-adenosyl-L-methionine-dependent methyltransferases"/>
    <property type="match status" value="1"/>
</dbReference>
<evidence type="ECO:0000256" key="2">
    <source>
        <dbReference type="ARBA" id="ARBA00022679"/>
    </source>
</evidence>
<evidence type="ECO:0000256" key="1">
    <source>
        <dbReference type="ARBA" id="ARBA00022603"/>
    </source>
</evidence>
<dbReference type="EC" id="2.1.1.171" evidence="3"/>
<keyword evidence="3" id="KW-0949">S-adenosyl-L-methionine</keyword>
<comment type="catalytic activity">
    <reaction evidence="3">
        <text>guanosine(966) in 16S rRNA + S-adenosyl-L-methionine = N(2)-methylguanosine(966) in 16S rRNA + S-adenosyl-L-homocysteine + H(+)</text>
        <dbReference type="Rhea" id="RHEA:23548"/>
        <dbReference type="Rhea" id="RHEA-COMP:10211"/>
        <dbReference type="Rhea" id="RHEA-COMP:10212"/>
        <dbReference type="ChEBI" id="CHEBI:15378"/>
        <dbReference type="ChEBI" id="CHEBI:57856"/>
        <dbReference type="ChEBI" id="CHEBI:59789"/>
        <dbReference type="ChEBI" id="CHEBI:74269"/>
        <dbReference type="ChEBI" id="CHEBI:74481"/>
        <dbReference type="EC" id="2.1.1.171"/>
    </reaction>
</comment>
<keyword evidence="2 3" id="KW-0808">Transferase</keyword>
<protein>
    <recommendedName>
        <fullName evidence="3">Ribosomal RNA small subunit methyltransferase D</fullName>
        <ecNumber evidence="3">2.1.1.171</ecNumber>
    </recommendedName>
</protein>
<dbReference type="PANTHER" id="PTHR43542:SF1">
    <property type="entry name" value="METHYLTRANSFERASE"/>
    <property type="match status" value="1"/>
</dbReference>
<keyword evidence="1 3" id="KW-0489">Methyltransferase</keyword>
<dbReference type="EMBL" id="JAUORK010000007">
    <property type="protein sequence ID" value="MDO6672015.1"/>
    <property type="molecule type" value="Genomic_DNA"/>
</dbReference>